<sequence>MRKVLSLLLLAAIFIAIGTAQTSTYEKITANGQTFYKYKVKPGEGLYAVSRTFNVAVNDILKYNPKAGSGLQSGQELLIPVPETQAKQQSSLDQNRMFRHTVVRGETLYGIAQMYNTTVDEITRYNSGLTENITEGQVIVVPQQRTLSSTHENYRYHTILPKETLYSVSRTYSLKPEDLIAANTGLSVETFQIGKTIRIPFFQTQADFIPYEEQTQNVTHKVKKGETLYSISQAYDVSVESIEKANPILASGLKTNMELIVPVKVTRLDENARTREIEANRLLSQSNEIQKAGVIRVGLLLPFLDKSGGQHLRLQEYYEGFLLAVDKMKKEGANIEVYVFEIGNKAKLESLLGTMEMETLHLLIGGMTDDQIRVLSDFSKKHNIKYIIPFSSKNSEVQNNNNVFQVNSPQSYLYSKVSGVFTETFRKANVVIVNVPGRSDKAEFISTLKDDLKRRNIRYNEVSLASNLSTDILPLLQSNGENVIVPSTGDSGSLREITGALEKVHQERQEIVTRLFGYPEWQTYNDEIKRSFHQYGTYFYTSFYVDDQDFETRQFVESFKQWYGRDLINTFPKYGMLGYDTGIFFLNAVYRFGTNFEQRIDRVPTSSLQFAFKFDRVNNWGGFINTGLYLIHYDTDNVVYKINKSR</sequence>
<dbReference type="PROSITE" id="PS51782">
    <property type="entry name" value="LYSM"/>
    <property type="match status" value="4"/>
</dbReference>
<proteinExistence type="predicted"/>
<dbReference type="EMBL" id="VSSQ01001174">
    <property type="protein sequence ID" value="MPM05890.1"/>
    <property type="molecule type" value="Genomic_DNA"/>
</dbReference>
<dbReference type="PANTHER" id="PTHR33734:SF22">
    <property type="entry name" value="MEMBRANE-BOUND LYTIC MUREIN TRANSGLYCOSYLASE D"/>
    <property type="match status" value="1"/>
</dbReference>
<dbReference type="InterPro" id="IPR036779">
    <property type="entry name" value="LysM_dom_sf"/>
</dbReference>
<protein>
    <recommendedName>
        <fullName evidence="1">LysM domain-containing protein</fullName>
    </recommendedName>
</protein>
<feature type="domain" description="LysM" evidence="1">
    <location>
        <begin position="98"/>
        <end position="141"/>
    </location>
</feature>
<dbReference type="GO" id="GO:0008932">
    <property type="term" value="F:lytic endotransglycosylase activity"/>
    <property type="evidence" value="ECO:0007669"/>
    <property type="project" value="TreeGrafter"/>
</dbReference>
<dbReference type="Gene3D" id="3.10.350.10">
    <property type="entry name" value="LysM domain"/>
    <property type="match status" value="4"/>
</dbReference>
<dbReference type="CDD" id="cd00118">
    <property type="entry name" value="LysM"/>
    <property type="match status" value="4"/>
</dbReference>
<dbReference type="PANTHER" id="PTHR33734">
    <property type="entry name" value="LYSM DOMAIN-CONTAINING GPI-ANCHORED PROTEIN 2"/>
    <property type="match status" value="1"/>
</dbReference>
<dbReference type="SUPFAM" id="SSF53822">
    <property type="entry name" value="Periplasmic binding protein-like I"/>
    <property type="match status" value="1"/>
</dbReference>
<comment type="caution">
    <text evidence="2">The sequence shown here is derived from an EMBL/GenBank/DDBJ whole genome shotgun (WGS) entry which is preliminary data.</text>
</comment>
<organism evidence="2">
    <name type="scientific">bioreactor metagenome</name>
    <dbReference type="NCBI Taxonomy" id="1076179"/>
    <lineage>
        <taxon>unclassified sequences</taxon>
        <taxon>metagenomes</taxon>
        <taxon>ecological metagenomes</taxon>
    </lineage>
</organism>
<dbReference type="AlphaFoldDB" id="A0A644WPZ8"/>
<reference evidence="2" key="1">
    <citation type="submission" date="2019-08" db="EMBL/GenBank/DDBJ databases">
        <authorList>
            <person name="Kucharzyk K."/>
            <person name="Murdoch R.W."/>
            <person name="Higgins S."/>
            <person name="Loffler F."/>
        </authorList>
    </citation>
    <scope>NUCLEOTIDE SEQUENCE</scope>
</reference>
<evidence type="ECO:0000313" key="2">
    <source>
        <dbReference type="EMBL" id="MPM05890.1"/>
    </source>
</evidence>
<gene>
    <name evidence="2" type="ORF">SDC9_52185</name>
</gene>
<name>A0A644WPZ8_9ZZZZ</name>
<feature type="domain" description="LysM" evidence="1">
    <location>
        <begin position="218"/>
        <end position="261"/>
    </location>
</feature>
<dbReference type="SMART" id="SM00257">
    <property type="entry name" value="LysM"/>
    <property type="match status" value="4"/>
</dbReference>
<accession>A0A644WPZ8</accession>
<evidence type="ECO:0000259" key="1">
    <source>
        <dbReference type="PROSITE" id="PS51782"/>
    </source>
</evidence>
<dbReference type="SUPFAM" id="SSF54106">
    <property type="entry name" value="LysM domain"/>
    <property type="match status" value="4"/>
</dbReference>
<dbReference type="InterPro" id="IPR018392">
    <property type="entry name" value="LysM"/>
</dbReference>
<dbReference type="Pfam" id="PF01476">
    <property type="entry name" value="LysM"/>
    <property type="match status" value="4"/>
</dbReference>
<dbReference type="Gene3D" id="3.40.50.2300">
    <property type="match status" value="2"/>
</dbReference>
<feature type="domain" description="LysM" evidence="1">
    <location>
        <begin position="155"/>
        <end position="199"/>
    </location>
</feature>
<feature type="domain" description="LysM" evidence="1">
    <location>
        <begin position="36"/>
        <end position="79"/>
    </location>
</feature>
<dbReference type="InterPro" id="IPR028082">
    <property type="entry name" value="Peripla_BP_I"/>
</dbReference>